<proteinExistence type="predicted"/>
<keyword evidence="1" id="KW-0472">Membrane</keyword>
<keyword evidence="1" id="KW-1133">Transmembrane helix</keyword>
<comment type="caution">
    <text evidence="2">The sequence shown here is derived from an EMBL/GenBank/DDBJ whole genome shotgun (WGS) entry which is preliminary data.</text>
</comment>
<keyword evidence="1" id="KW-0812">Transmembrane</keyword>
<protein>
    <submittedName>
        <fullName evidence="2">Uncharacterized protein</fullName>
    </submittedName>
</protein>
<organism evidence="2 3">
    <name type="scientific">Nelumbo nucifera</name>
    <name type="common">Sacred lotus</name>
    <dbReference type="NCBI Taxonomy" id="4432"/>
    <lineage>
        <taxon>Eukaryota</taxon>
        <taxon>Viridiplantae</taxon>
        <taxon>Streptophyta</taxon>
        <taxon>Embryophyta</taxon>
        <taxon>Tracheophyta</taxon>
        <taxon>Spermatophyta</taxon>
        <taxon>Magnoliopsida</taxon>
        <taxon>Proteales</taxon>
        <taxon>Nelumbonaceae</taxon>
        <taxon>Nelumbo</taxon>
    </lineage>
</organism>
<dbReference type="Proteomes" id="UP000607653">
    <property type="component" value="Unassembled WGS sequence"/>
</dbReference>
<evidence type="ECO:0000313" key="3">
    <source>
        <dbReference type="Proteomes" id="UP000607653"/>
    </source>
</evidence>
<accession>A0A822ZCU6</accession>
<dbReference type="AlphaFoldDB" id="A0A822ZCU6"/>
<gene>
    <name evidence="2" type="ORF">HUJ06_015568</name>
</gene>
<evidence type="ECO:0000256" key="1">
    <source>
        <dbReference type="SAM" id="Phobius"/>
    </source>
</evidence>
<sequence length="214" mass="24137">MEQSFFQAVLSRGKWKGPHDLARMVLYDSLVKPMLDLHRRRATKSFLGFFRCKKSGLAEEAPTLLHALWLTLVGPDLSDGVVKEDDKAGISFRNNKGVGIRGIKFKTKWLKFDAYLCLRELYQDRSGGEVCAYLKFTSELVRSHEDAKVLAIHGVIDVDTASVKNLHNTLVNLHLPEEVNDHSLSVIVNLIIITLLLTLVQTIYTAVGYHHPKN</sequence>
<reference evidence="2 3" key="1">
    <citation type="journal article" date="2020" name="Mol. Biol. Evol.">
        <title>Distinct Expression and Methylation Patterns for Genes with Different Fates following a Single Whole-Genome Duplication in Flowering Plants.</title>
        <authorList>
            <person name="Shi T."/>
            <person name="Rahmani R.S."/>
            <person name="Gugger P.F."/>
            <person name="Wang M."/>
            <person name="Li H."/>
            <person name="Zhang Y."/>
            <person name="Li Z."/>
            <person name="Wang Q."/>
            <person name="Van de Peer Y."/>
            <person name="Marchal K."/>
            <person name="Chen J."/>
        </authorList>
    </citation>
    <scope>NUCLEOTIDE SEQUENCE [LARGE SCALE GENOMIC DNA]</scope>
    <source>
        <tissue evidence="2">Leaf</tissue>
    </source>
</reference>
<keyword evidence="3" id="KW-1185">Reference proteome</keyword>
<name>A0A822ZCU6_NELNU</name>
<dbReference type="EMBL" id="DUZY01000005">
    <property type="protein sequence ID" value="DAD41245.1"/>
    <property type="molecule type" value="Genomic_DNA"/>
</dbReference>
<evidence type="ECO:0000313" key="2">
    <source>
        <dbReference type="EMBL" id="DAD41245.1"/>
    </source>
</evidence>
<feature type="transmembrane region" description="Helical" evidence="1">
    <location>
        <begin position="186"/>
        <end position="207"/>
    </location>
</feature>